<name>A0A7X9SS98_CLOBE</name>
<accession>A0A7X9SS98</accession>
<reference evidence="1 2" key="1">
    <citation type="submission" date="2020-04" db="EMBL/GenBank/DDBJ databases">
        <authorList>
            <person name="Hitch T.C.A."/>
            <person name="Wylensek D."/>
            <person name="Clavel T."/>
        </authorList>
    </citation>
    <scope>NUCLEOTIDE SEQUENCE [LARGE SCALE GENOMIC DNA]</scope>
    <source>
        <strain evidence="1 2">WB01_NA02</strain>
    </source>
</reference>
<dbReference type="EMBL" id="JABAGD010000051">
    <property type="protein sequence ID" value="NMF07181.1"/>
    <property type="molecule type" value="Genomic_DNA"/>
</dbReference>
<dbReference type="Proteomes" id="UP000587880">
    <property type="component" value="Unassembled WGS sequence"/>
</dbReference>
<dbReference type="AlphaFoldDB" id="A0A7X9SS98"/>
<comment type="caution">
    <text evidence="1">The sequence shown here is derived from an EMBL/GenBank/DDBJ whole genome shotgun (WGS) entry which is preliminary data.</text>
</comment>
<organism evidence="1 2">
    <name type="scientific">Clostridium beijerinckii</name>
    <name type="common">Clostridium MP</name>
    <dbReference type="NCBI Taxonomy" id="1520"/>
    <lineage>
        <taxon>Bacteria</taxon>
        <taxon>Bacillati</taxon>
        <taxon>Bacillota</taxon>
        <taxon>Clostridia</taxon>
        <taxon>Eubacteriales</taxon>
        <taxon>Clostridiaceae</taxon>
        <taxon>Clostridium</taxon>
    </lineage>
</organism>
<proteinExistence type="predicted"/>
<protein>
    <submittedName>
        <fullName evidence="1">Uncharacterized protein</fullName>
    </submittedName>
</protein>
<sequence length="95" mass="10815">MIGKIRESSSGLSIFDLFDDELYINKIIQLLKGKYEIKLSDFCGNPIFEESQDIIINNIKINISWDHMAGCSIMALDLGGNKLIEEIADYLNTHY</sequence>
<evidence type="ECO:0000313" key="1">
    <source>
        <dbReference type="EMBL" id="NMF07181.1"/>
    </source>
</evidence>
<dbReference type="RefSeq" id="WP_168983040.1">
    <property type="nucleotide sequence ID" value="NZ_JABAGD010000051.1"/>
</dbReference>
<gene>
    <name evidence="1" type="ORF">HF849_21035</name>
</gene>
<evidence type="ECO:0000313" key="2">
    <source>
        <dbReference type="Proteomes" id="UP000587880"/>
    </source>
</evidence>